<feature type="region of interest" description="Disordered" evidence="1">
    <location>
        <begin position="127"/>
        <end position="159"/>
    </location>
</feature>
<organism evidence="2 3">
    <name type="scientific">Dipodomys ordii</name>
    <name type="common">Ord's kangaroo rat</name>
    <dbReference type="NCBI Taxonomy" id="10020"/>
    <lineage>
        <taxon>Eukaryota</taxon>
        <taxon>Metazoa</taxon>
        <taxon>Chordata</taxon>
        <taxon>Craniata</taxon>
        <taxon>Vertebrata</taxon>
        <taxon>Euteleostomi</taxon>
        <taxon>Mammalia</taxon>
        <taxon>Eutheria</taxon>
        <taxon>Euarchontoglires</taxon>
        <taxon>Glires</taxon>
        <taxon>Rodentia</taxon>
        <taxon>Castorimorpha</taxon>
        <taxon>Heteromyidae</taxon>
        <taxon>Dipodomyinae</taxon>
        <taxon>Dipodomys</taxon>
    </lineage>
</organism>
<gene>
    <name evidence="3" type="primary">Iqcc</name>
</gene>
<feature type="compositionally biased region" description="Basic and acidic residues" evidence="1">
    <location>
        <begin position="135"/>
        <end position="144"/>
    </location>
</feature>
<sequence>MDRELLLRRVSLLQACIRGFLVRQQFQNLRAEYEAVVQEIEGDLGTLQWTAGWIPRPRFLPEAKSHRSWKAKERVQNPEQELWRHLPCKESEKRAMWEEMMLKKPRENSSDPGTLPCRDDSLWLLAEQSKKARKPGQEKTRDTSISRMENPETTGPGLSHSQYELQELQYHQSHLAMELLWLQQAINSRKEYLILKQTLRSPETDQNRDKPSLCPHQGQQACEEVWSQSSSLLEDPSYRNRAMGELDYDSCKREKSQSHKSSESQITESKIPAGANGDSCRRARPQFVYHQPARIEGTGLPKGQTMVDRPLKNSVCSR</sequence>
<feature type="compositionally biased region" description="Basic and acidic residues" evidence="1">
    <location>
        <begin position="249"/>
        <end position="262"/>
    </location>
</feature>
<evidence type="ECO:0000313" key="2">
    <source>
        <dbReference type="Proteomes" id="UP000081671"/>
    </source>
</evidence>
<dbReference type="RefSeq" id="XP_012876002.1">
    <property type="nucleotide sequence ID" value="XM_013020548.1"/>
</dbReference>
<dbReference type="PANTHER" id="PTHR16049:SF8">
    <property type="entry name" value="IQ DOMAIN-CONTAINING PROTEIN C"/>
    <property type="match status" value="1"/>
</dbReference>
<dbReference type="FunCoup" id="A0A1S3FJC0">
    <property type="interactions" value="35"/>
</dbReference>
<proteinExistence type="predicted"/>
<accession>A0A1S3FJC0</accession>
<reference evidence="3" key="1">
    <citation type="submission" date="2025-08" db="UniProtKB">
        <authorList>
            <consortium name="RefSeq"/>
        </authorList>
    </citation>
    <scope>IDENTIFICATION</scope>
    <source>
        <tissue evidence="3">Kidney</tissue>
    </source>
</reference>
<dbReference type="OrthoDB" id="6161953at2759"/>
<dbReference type="PROSITE" id="PS50096">
    <property type="entry name" value="IQ"/>
    <property type="match status" value="1"/>
</dbReference>
<dbReference type="GeneID" id="105988814"/>
<protein>
    <submittedName>
        <fullName evidence="3">IQ domain-containing protein C isoform X1</fullName>
    </submittedName>
</protein>
<dbReference type="CTD" id="55721"/>
<dbReference type="PANTHER" id="PTHR16049">
    <property type="entry name" value="IQ DOMAIN-CONTAINING PROTEIN C"/>
    <property type="match status" value="1"/>
</dbReference>
<evidence type="ECO:0000313" key="3">
    <source>
        <dbReference type="RefSeq" id="XP_012876002.1"/>
    </source>
</evidence>
<dbReference type="KEGG" id="dord:105988814"/>
<dbReference type="InParanoid" id="A0A1S3FJC0"/>
<evidence type="ECO:0000256" key="1">
    <source>
        <dbReference type="SAM" id="MobiDB-lite"/>
    </source>
</evidence>
<dbReference type="InterPro" id="IPR042506">
    <property type="entry name" value="IQCC"/>
</dbReference>
<keyword evidence="2" id="KW-1185">Reference proteome</keyword>
<name>A0A1S3FJC0_DIPOR</name>
<dbReference type="Proteomes" id="UP000081671">
    <property type="component" value="Unplaced"/>
</dbReference>
<feature type="region of interest" description="Disordered" evidence="1">
    <location>
        <begin position="249"/>
        <end position="318"/>
    </location>
</feature>
<dbReference type="AlphaFoldDB" id="A0A1S3FJC0"/>